<accession>A0A8B8K2Z7</accession>
<name>A0A8B8K2Z7_ABRPR</name>
<dbReference type="AlphaFoldDB" id="A0A8B8K2Z7"/>
<dbReference type="GeneID" id="113851113"/>
<dbReference type="InterPro" id="IPR044824">
    <property type="entry name" value="MAIN-like"/>
</dbReference>
<sequence length="188" mass="20954">MASSLEHNMIIHPGPKDFSLLCLQKIHMSEHIWDGGEHPILKVRKSQFIPTGLDSIPQDILSHLELAGFTGIAHDIFVLLGLQINGRSVIVLIGGNYADIVERVKGLDHHVMLLLGLHIAVDWRFWLSDHSSSRVSVRYLPLLKDFAVTGKYSWGSAVLGVLYRELCMTTNIDQYGLGGLATLFVMWA</sequence>
<dbReference type="GO" id="GO:0010073">
    <property type="term" value="P:meristem maintenance"/>
    <property type="evidence" value="ECO:0007669"/>
    <property type="project" value="InterPro"/>
</dbReference>
<dbReference type="OrthoDB" id="981154at2759"/>
<dbReference type="Proteomes" id="UP000694853">
    <property type="component" value="Unplaced"/>
</dbReference>
<keyword evidence="2" id="KW-1185">Reference proteome</keyword>
<dbReference type="KEGG" id="aprc:113851113"/>
<gene>
    <name evidence="3" type="primary">LOC113851113</name>
</gene>
<reference evidence="2" key="1">
    <citation type="journal article" date="2019" name="Toxins">
        <title>Detection of Abrin-Like and Prepropulchellin-Like Toxin Genes and Transcripts Using Whole Genome Sequencing and Full-Length Transcript Sequencing of Abrus precatorius.</title>
        <authorList>
            <person name="Hovde B.T."/>
            <person name="Daligault H.E."/>
            <person name="Hanschen E.R."/>
            <person name="Kunde Y.A."/>
            <person name="Johnson M.B."/>
            <person name="Starkenburg S.R."/>
            <person name="Johnson S.L."/>
        </authorList>
    </citation>
    <scope>NUCLEOTIDE SEQUENCE [LARGE SCALE GENOMIC DNA]</scope>
</reference>
<dbReference type="Pfam" id="PF10536">
    <property type="entry name" value="PMD"/>
    <property type="match status" value="1"/>
</dbReference>
<organism evidence="2 3">
    <name type="scientific">Abrus precatorius</name>
    <name type="common">Indian licorice</name>
    <name type="synonym">Glycine abrus</name>
    <dbReference type="NCBI Taxonomy" id="3816"/>
    <lineage>
        <taxon>Eukaryota</taxon>
        <taxon>Viridiplantae</taxon>
        <taxon>Streptophyta</taxon>
        <taxon>Embryophyta</taxon>
        <taxon>Tracheophyta</taxon>
        <taxon>Spermatophyta</taxon>
        <taxon>Magnoliopsida</taxon>
        <taxon>eudicotyledons</taxon>
        <taxon>Gunneridae</taxon>
        <taxon>Pentapetalae</taxon>
        <taxon>rosids</taxon>
        <taxon>fabids</taxon>
        <taxon>Fabales</taxon>
        <taxon>Fabaceae</taxon>
        <taxon>Papilionoideae</taxon>
        <taxon>50 kb inversion clade</taxon>
        <taxon>NPAAA clade</taxon>
        <taxon>indigoferoid/millettioid clade</taxon>
        <taxon>Abreae</taxon>
        <taxon>Abrus</taxon>
    </lineage>
</organism>
<evidence type="ECO:0000313" key="2">
    <source>
        <dbReference type="Proteomes" id="UP000694853"/>
    </source>
</evidence>
<feature type="domain" description="Aminotransferase-like plant mobile" evidence="1">
    <location>
        <begin position="125"/>
        <end position="188"/>
    </location>
</feature>
<dbReference type="PANTHER" id="PTHR46033:SF8">
    <property type="entry name" value="PROTEIN MAINTENANCE OF MERISTEMS-LIKE"/>
    <property type="match status" value="1"/>
</dbReference>
<reference evidence="3" key="2">
    <citation type="submission" date="2025-08" db="UniProtKB">
        <authorList>
            <consortium name="RefSeq"/>
        </authorList>
    </citation>
    <scope>IDENTIFICATION</scope>
    <source>
        <tissue evidence="3">Young leaves</tissue>
    </source>
</reference>
<dbReference type="PANTHER" id="PTHR46033">
    <property type="entry name" value="PROTEIN MAIN-LIKE 2"/>
    <property type="match status" value="1"/>
</dbReference>
<evidence type="ECO:0000313" key="3">
    <source>
        <dbReference type="RefSeq" id="XP_027337398.1"/>
    </source>
</evidence>
<dbReference type="RefSeq" id="XP_027337398.1">
    <property type="nucleotide sequence ID" value="XM_027481597.1"/>
</dbReference>
<evidence type="ECO:0000259" key="1">
    <source>
        <dbReference type="Pfam" id="PF10536"/>
    </source>
</evidence>
<protein>
    <submittedName>
        <fullName evidence="3">Serine/threonine-protein phosphatase 7 long form homolog</fullName>
    </submittedName>
</protein>
<dbReference type="InterPro" id="IPR019557">
    <property type="entry name" value="AminoTfrase-like_pln_mobile"/>
</dbReference>
<proteinExistence type="predicted"/>